<dbReference type="EMBL" id="FNQT01000001">
    <property type="protein sequence ID" value="SDZ78315.1"/>
    <property type="molecule type" value="Genomic_DNA"/>
</dbReference>
<dbReference type="OrthoDB" id="199238at2157"/>
<reference evidence="1 2" key="1">
    <citation type="submission" date="2016-10" db="EMBL/GenBank/DDBJ databases">
        <authorList>
            <person name="de Groot N.N."/>
        </authorList>
    </citation>
    <scope>NUCLEOTIDE SEQUENCE [LARGE SCALE GENOMIC DNA]</scope>
    <source>
        <strain evidence="1 2">CGMCC 1.8712</strain>
    </source>
</reference>
<dbReference type="AlphaFoldDB" id="A0A1H3VTZ4"/>
<proteinExistence type="predicted"/>
<evidence type="ECO:0000313" key="2">
    <source>
        <dbReference type="Proteomes" id="UP000236755"/>
    </source>
</evidence>
<dbReference type="Proteomes" id="UP000236755">
    <property type="component" value="Unassembled WGS sequence"/>
</dbReference>
<evidence type="ECO:0008006" key="3">
    <source>
        <dbReference type="Google" id="ProtNLM"/>
    </source>
</evidence>
<accession>A0A1H3VTZ4</accession>
<dbReference type="InterPro" id="IPR055944">
    <property type="entry name" value="DUF7522"/>
</dbReference>
<sequence>MIEDAAHRITTYLREQIDDGLRTVVVLRPDRWAGIYLRSDLQETYDGGSYEDVLDTFRDGETFDFDDEIGEIGQRRALVHYYEEAFVFLFPFDDGEVILVSVEADAGRELLMFIETCRRQIYDDLEYQ</sequence>
<gene>
    <name evidence="1" type="ORF">SAMN04488065_0275</name>
</gene>
<dbReference type="RefSeq" id="WP_092630290.1">
    <property type="nucleotide sequence ID" value="NZ_FNQT01000001.1"/>
</dbReference>
<organism evidence="1 2">
    <name type="scientific">Haloplanus vescus</name>
    <dbReference type="NCBI Taxonomy" id="555874"/>
    <lineage>
        <taxon>Archaea</taxon>
        <taxon>Methanobacteriati</taxon>
        <taxon>Methanobacteriota</taxon>
        <taxon>Stenosarchaea group</taxon>
        <taxon>Halobacteria</taxon>
        <taxon>Halobacteriales</taxon>
        <taxon>Haloferacaceae</taxon>
        <taxon>Haloplanus</taxon>
    </lineage>
</organism>
<dbReference type="Pfam" id="PF24366">
    <property type="entry name" value="DUF7522"/>
    <property type="match status" value="1"/>
</dbReference>
<name>A0A1H3VTZ4_9EURY</name>
<protein>
    <recommendedName>
        <fullName evidence="3">Roadblock/LAMTOR2 domain-containing protein</fullName>
    </recommendedName>
</protein>
<keyword evidence="2" id="KW-1185">Reference proteome</keyword>
<evidence type="ECO:0000313" key="1">
    <source>
        <dbReference type="EMBL" id="SDZ78315.1"/>
    </source>
</evidence>